<proteinExistence type="predicted"/>
<dbReference type="EMBL" id="UINC01145872">
    <property type="protein sequence ID" value="SVD36263.1"/>
    <property type="molecule type" value="Genomic_DNA"/>
</dbReference>
<dbReference type="Pfam" id="PF00395">
    <property type="entry name" value="SLH"/>
    <property type="match status" value="2"/>
</dbReference>
<dbReference type="InterPro" id="IPR001119">
    <property type="entry name" value="SLH_dom"/>
</dbReference>
<accession>A0A382UPS2</accession>
<dbReference type="PROSITE" id="PS51272">
    <property type="entry name" value="SLH"/>
    <property type="match status" value="1"/>
</dbReference>
<evidence type="ECO:0000259" key="1">
    <source>
        <dbReference type="PROSITE" id="PS51272"/>
    </source>
</evidence>
<name>A0A382UPS2_9ZZZZ</name>
<reference evidence="2" key="1">
    <citation type="submission" date="2018-05" db="EMBL/GenBank/DDBJ databases">
        <authorList>
            <person name="Lanie J.A."/>
            <person name="Ng W.-L."/>
            <person name="Kazmierczak K.M."/>
            <person name="Andrzejewski T.M."/>
            <person name="Davidsen T.M."/>
            <person name="Wayne K.J."/>
            <person name="Tettelin H."/>
            <person name="Glass J.I."/>
            <person name="Rusch D."/>
            <person name="Podicherti R."/>
            <person name="Tsui H.-C.T."/>
            <person name="Winkler M.E."/>
        </authorList>
    </citation>
    <scope>NUCLEOTIDE SEQUENCE</scope>
</reference>
<evidence type="ECO:0000313" key="2">
    <source>
        <dbReference type="EMBL" id="SVD36263.1"/>
    </source>
</evidence>
<feature type="non-terminal residue" evidence="2">
    <location>
        <position position="178"/>
    </location>
</feature>
<protein>
    <recommendedName>
        <fullName evidence="1">SLH domain-containing protein</fullName>
    </recommendedName>
</protein>
<gene>
    <name evidence="2" type="ORF">METZ01_LOCUS389117</name>
</gene>
<sequence>MLTSMKRNLGLLLAVATLSAVTALVPSTAGAAPSIVPNTGITTDVYTAPSAGPDPMDACPGTSASAAGFTDTTSTDVDCLAMFGITTGKTATTYDPSGTISRQDMARFIHRMFVPTGMAAAGTTVVPTFTDTAHVTADGLAAISALASHGITLGTTTTTYSPDDNVTREQMAMFLNRF</sequence>
<dbReference type="AlphaFoldDB" id="A0A382UPS2"/>
<organism evidence="2">
    <name type="scientific">marine metagenome</name>
    <dbReference type="NCBI Taxonomy" id="408172"/>
    <lineage>
        <taxon>unclassified sequences</taxon>
        <taxon>metagenomes</taxon>
        <taxon>ecological metagenomes</taxon>
    </lineage>
</organism>
<feature type="domain" description="SLH" evidence="1">
    <location>
        <begin position="126"/>
        <end position="178"/>
    </location>
</feature>